<sequence length="311" mass="35709">MARNYWDSDYAEINTEIHPKYEILYSDLKKHNIQKYLVGREFKILLSKLGAYEQWKGIFERIKKQCRVITLGTDQDPWHAEDTLAVYLNALNDQPEFQYLIVQIISSFISNVSTRKNYSDILESLLMLNFDKQHIAVVEESIEENKLKPEEKKAFQKTKDAKKTYTMDKVFIVHGHDDGLKNEVARLIEKQNIEAIILHEQASGGKTIIEKIESMTDVGFGIILYTPCDVGSKKGSENDLKDRARQNVVFEHGYLIGKIGRKNVAAIVKGNVETPGDVSGVVYISYTGSWKFDLMKELKESGYKIDFNKIQ</sequence>
<dbReference type="InterPro" id="IPR019302">
    <property type="entry name" value="CAP12/PCTIR_TIR_dom"/>
</dbReference>
<comment type="caution">
    <text evidence="2">The sequence shown here is derived from an EMBL/GenBank/DDBJ whole genome shotgun (WGS) entry which is preliminary data.</text>
</comment>
<accession>A0ABT3I3C2</accession>
<evidence type="ECO:0000259" key="1">
    <source>
        <dbReference type="Pfam" id="PF10137"/>
    </source>
</evidence>
<protein>
    <submittedName>
        <fullName evidence="2">Nucleotide-binding protein</fullName>
    </submittedName>
</protein>
<evidence type="ECO:0000313" key="3">
    <source>
        <dbReference type="Proteomes" id="UP001163731"/>
    </source>
</evidence>
<dbReference type="Pfam" id="PF10137">
    <property type="entry name" value="CAP12-PCTIR_TIR"/>
    <property type="match status" value="1"/>
</dbReference>
<proteinExistence type="predicted"/>
<dbReference type="EMBL" id="JAPDHW010000017">
    <property type="protein sequence ID" value="MCW3170348.1"/>
    <property type="molecule type" value="Genomic_DNA"/>
</dbReference>
<dbReference type="Proteomes" id="UP001163731">
    <property type="component" value="Unassembled WGS sequence"/>
</dbReference>
<reference evidence="2" key="1">
    <citation type="submission" date="2022-10" db="EMBL/GenBank/DDBJ databases">
        <title>Chryseobacterium babae sp. nov. isolated from the gut of the beetle Oryctes rhinoceros, and Chryseobacterium kimseyorum sp. nov., isolated from a stick insect rearing cage.</title>
        <authorList>
            <person name="Shelomi M."/>
            <person name="Han C.-J."/>
            <person name="Chen W.-M."/>
            <person name="Chen H.-K."/>
            <person name="Liaw S.-J."/>
            <person name="Muhle E."/>
            <person name="Clermont D."/>
        </authorList>
    </citation>
    <scope>NUCLEOTIDE SEQUENCE</scope>
    <source>
        <strain evidence="2">09-1422</strain>
    </source>
</reference>
<feature type="domain" description="CD-NTase-associated protein 12/Pycsar effector protein TIR" evidence="1">
    <location>
        <begin position="169"/>
        <end position="287"/>
    </location>
</feature>
<dbReference type="RefSeq" id="WP_264751500.1">
    <property type="nucleotide sequence ID" value="NZ_JAPDHW010000017.1"/>
</dbReference>
<keyword evidence="3" id="KW-1185">Reference proteome</keyword>
<name>A0ABT3I3C2_9FLAO</name>
<organism evidence="2 3">
    <name type="scientific">Chryseobacterium kimseyorum</name>
    <dbReference type="NCBI Taxonomy" id="2984028"/>
    <lineage>
        <taxon>Bacteria</taxon>
        <taxon>Pseudomonadati</taxon>
        <taxon>Bacteroidota</taxon>
        <taxon>Flavobacteriia</taxon>
        <taxon>Flavobacteriales</taxon>
        <taxon>Weeksellaceae</taxon>
        <taxon>Chryseobacterium group</taxon>
        <taxon>Chryseobacterium</taxon>
    </lineage>
</organism>
<gene>
    <name evidence="2" type="ORF">OMO38_17605</name>
</gene>
<evidence type="ECO:0000313" key="2">
    <source>
        <dbReference type="EMBL" id="MCW3170348.1"/>
    </source>
</evidence>